<feature type="transmembrane region" description="Helical" evidence="1">
    <location>
        <begin position="165"/>
        <end position="184"/>
    </location>
</feature>
<dbReference type="RefSeq" id="WP_110936671.1">
    <property type="nucleotide sequence ID" value="NZ_KZ614146.1"/>
</dbReference>
<protein>
    <recommendedName>
        <fullName evidence="4">DUF2157 domain-containing protein</fullName>
    </recommendedName>
</protein>
<dbReference type="EMBL" id="PDOE01000001">
    <property type="protein sequence ID" value="RKL68689.1"/>
    <property type="molecule type" value="Genomic_DNA"/>
</dbReference>
<organism evidence="2 3">
    <name type="scientific">Salipaludibacillus neizhouensis</name>
    <dbReference type="NCBI Taxonomy" id="885475"/>
    <lineage>
        <taxon>Bacteria</taxon>
        <taxon>Bacillati</taxon>
        <taxon>Bacillota</taxon>
        <taxon>Bacilli</taxon>
        <taxon>Bacillales</taxon>
        <taxon>Bacillaceae</taxon>
    </lineage>
</organism>
<reference evidence="2 3" key="1">
    <citation type="submission" date="2017-10" db="EMBL/GenBank/DDBJ databases">
        <title>Bacillus sp. nov., a halophilic bacterium isolated from a Keqin Lake.</title>
        <authorList>
            <person name="Wang H."/>
        </authorList>
    </citation>
    <scope>NUCLEOTIDE SEQUENCE [LARGE SCALE GENOMIC DNA]</scope>
    <source>
        <strain evidence="2 3">KCTC 13187</strain>
    </source>
</reference>
<feature type="transmembrane region" description="Helical" evidence="1">
    <location>
        <begin position="137"/>
        <end position="158"/>
    </location>
</feature>
<keyword evidence="1" id="KW-0812">Transmembrane</keyword>
<feature type="transmembrane region" description="Helical" evidence="1">
    <location>
        <begin position="60"/>
        <end position="81"/>
    </location>
</feature>
<keyword evidence="1" id="KW-1133">Transmembrane helix</keyword>
<name>A0A3A9K915_9BACI</name>
<keyword evidence="3" id="KW-1185">Reference proteome</keyword>
<dbReference type="OrthoDB" id="2380880at2"/>
<feature type="transmembrane region" description="Helical" evidence="1">
    <location>
        <begin position="87"/>
        <end position="106"/>
    </location>
</feature>
<evidence type="ECO:0000313" key="2">
    <source>
        <dbReference type="EMBL" id="RKL68689.1"/>
    </source>
</evidence>
<accession>A0A3A9K915</accession>
<dbReference type="AlphaFoldDB" id="A0A3A9K915"/>
<evidence type="ECO:0008006" key="4">
    <source>
        <dbReference type="Google" id="ProtNLM"/>
    </source>
</evidence>
<proteinExistence type="predicted"/>
<comment type="caution">
    <text evidence="2">The sequence shown here is derived from an EMBL/GenBank/DDBJ whole genome shotgun (WGS) entry which is preliminary data.</text>
</comment>
<feature type="transmembrane region" description="Helical" evidence="1">
    <location>
        <begin position="113"/>
        <end position="131"/>
    </location>
</feature>
<evidence type="ECO:0000256" key="1">
    <source>
        <dbReference type="SAM" id="Phobius"/>
    </source>
</evidence>
<dbReference type="Proteomes" id="UP000281498">
    <property type="component" value="Unassembled WGS sequence"/>
</dbReference>
<evidence type="ECO:0000313" key="3">
    <source>
        <dbReference type="Proteomes" id="UP000281498"/>
    </source>
</evidence>
<gene>
    <name evidence="2" type="ORF">CR203_01145</name>
</gene>
<keyword evidence="1" id="KW-0472">Membrane</keyword>
<sequence length="187" mass="21229">MEESKNDIIINEIKKWQENKLLPETYCRFLLSLYTEGELQEENENRSTAIKAILKNSRKVIVSFLIMIVIITILLAIIFFVQFSSVVQLSGLGGFLILGIIGARNYNNKSKPISHLFVVLSTFISFILLIVTVEEFFYDNLFALGTGIVLLCIVWIIVGWRFRYHYLYIAGGTGILLFIALVVGQGI</sequence>